<feature type="compositionally biased region" description="Pro residues" evidence="1">
    <location>
        <begin position="25"/>
        <end position="42"/>
    </location>
</feature>
<reference evidence="2 3" key="1">
    <citation type="submission" date="2023-05" db="EMBL/GenBank/DDBJ databases">
        <title>B98-5 Cell Line De Novo Hybrid Assembly: An Optical Mapping Approach.</title>
        <authorList>
            <person name="Kananen K."/>
            <person name="Auerbach J.A."/>
            <person name="Kautto E."/>
            <person name="Blachly J.S."/>
        </authorList>
    </citation>
    <scope>NUCLEOTIDE SEQUENCE [LARGE SCALE GENOMIC DNA]</scope>
    <source>
        <strain evidence="2">B95-8</strain>
        <tissue evidence="2">Cell line</tissue>
    </source>
</reference>
<keyword evidence="3" id="KW-1185">Reference proteome</keyword>
<gene>
    <name evidence="2" type="ORF">P7K49_016367</name>
</gene>
<feature type="compositionally biased region" description="Gly residues" evidence="1">
    <location>
        <begin position="170"/>
        <end position="179"/>
    </location>
</feature>
<dbReference type="Proteomes" id="UP001266305">
    <property type="component" value="Unassembled WGS sequence"/>
</dbReference>
<proteinExistence type="predicted"/>
<evidence type="ECO:0000313" key="3">
    <source>
        <dbReference type="Proteomes" id="UP001266305"/>
    </source>
</evidence>
<sequence>MATSCITAAPAAGSPGPLIVNNKQPQPPPPPPPATTQPPPGGPRAGVGLLPGGKAREFNRNQRKDSEARTGRGAPGAGLPEGLGRARPGAVTIQRKEQKASPGPRSSSAAQVSVPEPAIAGLCPWGSRLRPNSRVEIWGSACTPWRWAAAPPTSKHLGSLPLRTARVGRQGTGEDLGGT</sequence>
<comment type="caution">
    <text evidence="2">The sequence shown here is derived from an EMBL/GenBank/DDBJ whole genome shotgun (WGS) entry which is preliminary data.</text>
</comment>
<feature type="compositionally biased region" description="Basic and acidic residues" evidence="1">
    <location>
        <begin position="54"/>
        <end position="70"/>
    </location>
</feature>
<name>A0ABQ9VDV3_SAGOE</name>
<evidence type="ECO:0000256" key="1">
    <source>
        <dbReference type="SAM" id="MobiDB-lite"/>
    </source>
</evidence>
<evidence type="ECO:0000313" key="2">
    <source>
        <dbReference type="EMBL" id="KAK2106853.1"/>
    </source>
</evidence>
<accession>A0ABQ9VDV3</accession>
<organism evidence="2 3">
    <name type="scientific">Saguinus oedipus</name>
    <name type="common">Cotton-top tamarin</name>
    <name type="synonym">Oedipomidas oedipus</name>
    <dbReference type="NCBI Taxonomy" id="9490"/>
    <lineage>
        <taxon>Eukaryota</taxon>
        <taxon>Metazoa</taxon>
        <taxon>Chordata</taxon>
        <taxon>Craniata</taxon>
        <taxon>Vertebrata</taxon>
        <taxon>Euteleostomi</taxon>
        <taxon>Mammalia</taxon>
        <taxon>Eutheria</taxon>
        <taxon>Euarchontoglires</taxon>
        <taxon>Primates</taxon>
        <taxon>Haplorrhini</taxon>
        <taxon>Platyrrhini</taxon>
        <taxon>Cebidae</taxon>
        <taxon>Callitrichinae</taxon>
        <taxon>Saguinus</taxon>
    </lineage>
</organism>
<feature type="region of interest" description="Disordered" evidence="1">
    <location>
        <begin position="1"/>
        <end position="113"/>
    </location>
</feature>
<feature type="region of interest" description="Disordered" evidence="1">
    <location>
        <begin position="151"/>
        <end position="179"/>
    </location>
</feature>
<dbReference type="EMBL" id="JASSZA010000007">
    <property type="protein sequence ID" value="KAK2106853.1"/>
    <property type="molecule type" value="Genomic_DNA"/>
</dbReference>
<protein>
    <submittedName>
        <fullName evidence="2">Uncharacterized protein</fullName>
    </submittedName>
</protein>